<dbReference type="Proteomes" id="UP000053989">
    <property type="component" value="Unassembled WGS sequence"/>
</dbReference>
<dbReference type="InParanoid" id="A0A0C2ZXU4"/>
<protein>
    <recommendedName>
        <fullName evidence="1">HAT C-terminal dimerisation domain-containing protein</fullName>
    </recommendedName>
</protein>
<accession>A0A0C2ZXU4</accession>
<feature type="domain" description="HAT C-terminal dimerisation" evidence="1">
    <location>
        <begin position="150"/>
        <end position="181"/>
    </location>
</feature>
<dbReference type="HOGENOM" id="CLU_009123_4_3_1"/>
<sequence>MVIPAMDYINEVFTTGMLNQQCFDPAIRSAVGLIKNTLNKYYLLTDSSKVYHITMVLHPRYKLDYFKQAKWQAEWINTAHELVHATYRSSYTPHHIQDDIEHSLDLEACEGEACSTNIFDNLPCLNKFKPVHERDKLDSYLVPGMEDIAPGDVLKWWHDQHSKYPQLSHMALNYLTILGTSHFFIHLSC</sequence>
<dbReference type="AlphaFoldDB" id="A0A0C2ZXU4"/>
<dbReference type="OrthoDB" id="3359487at2759"/>
<proteinExistence type="predicted"/>
<organism evidence="2 3">
    <name type="scientific">Scleroderma citrinum Foug A</name>
    <dbReference type="NCBI Taxonomy" id="1036808"/>
    <lineage>
        <taxon>Eukaryota</taxon>
        <taxon>Fungi</taxon>
        <taxon>Dikarya</taxon>
        <taxon>Basidiomycota</taxon>
        <taxon>Agaricomycotina</taxon>
        <taxon>Agaricomycetes</taxon>
        <taxon>Agaricomycetidae</taxon>
        <taxon>Boletales</taxon>
        <taxon>Sclerodermatineae</taxon>
        <taxon>Sclerodermataceae</taxon>
        <taxon>Scleroderma</taxon>
    </lineage>
</organism>
<reference evidence="2 3" key="1">
    <citation type="submission" date="2014-04" db="EMBL/GenBank/DDBJ databases">
        <authorList>
            <consortium name="DOE Joint Genome Institute"/>
            <person name="Kuo A."/>
            <person name="Kohler A."/>
            <person name="Nagy L.G."/>
            <person name="Floudas D."/>
            <person name="Copeland A."/>
            <person name="Barry K.W."/>
            <person name="Cichocki N."/>
            <person name="Veneault-Fourrey C."/>
            <person name="LaButti K."/>
            <person name="Lindquist E.A."/>
            <person name="Lipzen A."/>
            <person name="Lundell T."/>
            <person name="Morin E."/>
            <person name="Murat C."/>
            <person name="Sun H."/>
            <person name="Tunlid A."/>
            <person name="Henrissat B."/>
            <person name="Grigoriev I.V."/>
            <person name="Hibbett D.S."/>
            <person name="Martin F."/>
            <person name="Nordberg H.P."/>
            <person name="Cantor M.N."/>
            <person name="Hua S.X."/>
        </authorList>
    </citation>
    <scope>NUCLEOTIDE SEQUENCE [LARGE SCALE GENOMIC DNA]</scope>
    <source>
        <strain evidence="2 3">Foug A</strain>
    </source>
</reference>
<evidence type="ECO:0000313" key="2">
    <source>
        <dbReference type="EMBL" id="KIM57277.1"/>
    </source>
</evidence>
<evidence type="ECO:0000313" key="3">
    <source>
        <dbReference type="Proteomes" id="UP000053989"/>
    </source>
</evidence>
<name>A0A0C2ZXU4_9AGAM</name>
<dbReference type="InterPro" id="IPR008906">
    <property type="entry name" value="HATC_C_dom"/>
</dbReference>
<dbReference type="EMBL" id="KN822103">
    <property type="protein sequence ID" value="KIM57277.1"/>
    <property type="molecule type" value="Genomic_DNA"/>
</dbReference>
<gene>
    <name evidence="2" type="ORF">SCLCIDRAFT_130824</name>
</gene>
<dbReference type="InterPro" id="IPR012337">
    <property type="entry name" value="RNaseH-like_sf"/>
</dbReference>
<dbReference type="GO" id="GO:0046983">
    <property type="term" value="F:protein dimerization activity"/>
    <property type="evidence" value="ECO:0007669"/>
    <property type="project" value="InterPro"/>
</dbReference>
<evidence type="ECO:0000259" key="1">
    <source>
        <dbReference type="Pfam" id="PF05699"/>
    </source>
</evidence>
<dbReference type="Pfam" id="PF05699">
    <property type="entry name" value="Dimer_Tnp_hAT"/>
    <property type="match status" value="1"/>
</dbReference>
<dbReference type="PANTHER" id="PTHR23272">
    <property type="entry name" value="BED FINGER-RELATED"/>
    <property type="match status" value="1"/>
</dbReference>
<reference evidence="3" key="2">
    <citation type="submission" date="2015-01" db="EMBL/GenBank/DDBJ databases">
        <title>Evolutionary Origins and Diversification of the Mycorrhizal Mutualists.</title>
        <authorList>
            <consortium name="DOE Joint Genome Institute"/>
            <consortium name="Mycorrhizal Genomics Consortium"/>
            <person name="Kohler A."/>
            <person name="Kuo A."/>
            <person name="Nagy L.G."/>
            <person name="Floudas D."/>
            <person name="Copeland A."/>
            <person name="Barry K.W."/>
            <person name="Cichocki N."/>
            <person name="Veneault-Fourrey C."/>
            <person name="LaButti K."/>
            <person name="Lindquist E.A."/>
            <person name="Lipzen A."/>
            <person name="Lundell T."/>
            <person name="Morin E."/>
            <person name="Murat C."/>
            <person name="Riley R."/>
            <person name="Ohm R."/>
            <person name="Sun H."/>
            <person name="Tunlid A."/>
            <person name="Henrissat B."/>
            <person name="Grigoriev I.V."/>
            <person name="Hibbett D.S."/>
            <person name="Martin F."/>
        </authorList>
    </citation>
    <scope>NUCLEOTIDE SEQUENCE [LARGE SCALE GENOMIC DNA]</scope>
    <source>
        <strain evidence="3">Foug A</strain>
    </source>
</reference>
<dbReference type="SUPFAM" id="SSF53098">
    <property type="entry name" value="Ribonuclease H-like"/>
    <property type="match status" value="1"/>
</dbReference>
<keyword evidence="3" id="KW-1185">Reference proteome</keyword>